<keyword evidence="3" id="KW-1185">Reference proteome</keyword>
<name>A0A9P4NBL0_9PLEO</name>
<feature type="compositionally biased region" description="Low complexity" evidence="1">
    <location>
        <begin position="51"/>
        <end position="69"/>
    </location>
</feature>
<comment type="caution">
    <text evidence="2">The sequence shown here is derived from an EMBL/GenBank/DDBJ whole genome shotgun (WGS) entry which is preliminary data.</text>
</comment>
<evidence type="ECO:0000256" key="1">
    <source>
        <dbReference type="SAM" id="MobiDB-lite"/>
    </source>
</evidence>
<feature type="region of interest" description="Disordered" evidence="1">
    <location>
        <begin position="47"/>
        <end position="87"/>
    </location>
</feature>
<accession>A0A9P4NBL0</accession>
<evidence type="ECO:0000313" key="3">
    <source>
        <dbReference type="Proteomes" id="UP000800093"/>
    </source>
</evidence>
<dbReference type="EMBL" id="ML986580">
    <property type="protein sequence ID" value="KAF2270151.1"/>
    <property type="molecule type" value="Genomic_DNA"/>
</dbReference>
<sequence>MSLLPSRVRLQAPAEVTDRSRRGIAVPGVIALSLPVEQAVVRSQRLAVPASSSPSPSSPSSSPSSISHRPSSHHRHAALGPQRRGVNGDGVYWPMTCVEQPQCDINQVQIPREHGIKWTFPNVSGGPQSAAGGSGGAPAGCLCQQRGATTPSRAPSLEQ</sequence>
<evidence type="ECO:0000313" key="2">
    <source>
        <dbReference type="EMBL" id="KAF2270151.1"/>
    </source>
</evidence>
<organism evidence="2 3">
    <name type="scientific">Lojkania enalia</name>
    <dbReference type="NCBI Taxonomy" id="147567"/>
    <lineage>
        <taxon>Eukaryota</taxon>
        <taxon>Fungi</taxon>
        <taxon>Dikarya</taxon>
        <taxon>Ascomycota</taxon>
        <taxon>Pezizomycotina</taxon>
        <taxon>Dothideomycetes</taxon>
        <taxon>Pleosporomycetidae</taxon>
        <taxon>Pleosporales</taxon>
        <taxon>Pleosporales incertae sedis</taxon>
        <taxon>Lojkania</taxon>
    </lineage>
</organism>
<reference evidence="3" key="1">
    <citation type="journal article" date="2020" name="Stud. Mycol.">
        <title>101 Dothideomycetes genomes: A test case for predicting lifestyles and emergence of pathogens.</title>
        <authorList>
            <person name="Haridas S."/>
            <person name="Albert R."/>
            <person name="Binder M."/>
            <person name="Bloem J."/>
            <person name="LaButti K."/>
            <person name="Salamov A."/>
            <person name="Andreopoulos B."/>
            <person name="Baker S."/>
            <person name="Barry K."/>
            <person name="Bills G."/>
            <person name="Bluhm B."/>
            <person name="Cannon C."/>
            <person name="Castanera R."/>
            <person name="Culley D."/>
            <person name="Daum C."/>
            <person name="Ezra D."/>
            <person name="Gonzalez J."/>
            <person name="Henrissat B."/>
            <person name="Kuo A."/>
            <person name="Liang C."/>
            <person name="Lipzen A."/>
            <person name="Lutzoni F."/>
            <person name="Magnuson J."/>
            <person name="Mondo S."/>
            <person name="Nolan M."/>
            <person name="Ohm R."/>
            <person name="Pangilinan J."/>
            <person name="Park H.-J."/>
            <person name="Ramirez L."/>
            <person name="Alfaro M."/>
            <person name="Sun H."/>
            <person name="Tritt A."/>
            <person name="Yoshinaga Y."/>
            <person name="Zwiers L.-H."/>
            <person name="Turgeon B."/>
            <person name="Goodwin S."/>
            <person name="Spatafora J."/>
            <person name="Crous P."/>
            <person name="Grigoriev I."/>
        </authorList>
    </citation>
    <scope>NUCLEOTIDE SEQUENCE [LARGE SCALE GENOMIC DNA]</scope>
    <source>
        <strain evidence="3">CBS 304.66</strain>
    </source>
</reference>
<dbReference type="AlphaFoldDB" id="A0A9P4NBL0"/>
<feature type="region of interest" description="Disordered" evidence="1">
    <location>
        <begin position="122"/>
        <end position="159"/>
    </location>
</feature>
<protein>
    <submittedName>
        <fullName evidence="2">Uncharacterized protein</fullName>
    </submittedName>
</protein>
<gene>
    <name evidence="2" type="ORF">CC78DRAFT_574275</name>
</gene>
<proteinExistence type="predicted"/>
<feature type="compositionally biased region" description="Polar residues" evidence="1">
    <location>
        <begin position="146"/>
        <end position="159"/>
    </location>
</feature>
<dbReference type="Proteomes" id="UP000800093">
    <property type="component" value="Unassembled WGS sequence"/>
</dbReference>